<organism evidence="1 2">
    <name type="scientific">Fusarium zealandicum</name>
    <dbReference type="NCBI Taxonomy" id="1053134"/>
    <lineage>
        <taxon>Eukaryota</taxon>
        <taxon>Fungi</taxon>
        <taxon>Dikarya</taxon>
        <taxon>Ascomycota</taxon>
        <taxon>Pezizomycotina</taxon>
        <taxon>Sordariomycetes</taxon>
        <taxon>Hypocreomycetidae</taxon>
        <taxon>Hypocreales</taxon>
        <taxon>Nectriaceae</taxon>
        <taxon>Fusarium</taxon>
        <taxon>Fusarium staphyleae species complex</taxon>
    </lineage>
</organism>
<evidence type="ECO:0000313" key="1">
    <source>
        <dbReference type="EMBL" id="KAF4979875.1"/>
    </source>
</evidence>
<proteinExistence type="predicted"/>
<reference evidence="1" key="2">
    <citation type="submission" date="2020-05" db="EMBL/GenBank/DDBJ databases">
        <authorList>
            <person name="Kim H.-S."/>
            <person name="Proctor R.H."/>
            <person name="Brown D.W."/>
        </authorList>
    </citation>
    <scope>NUCLEOTIDE SEQUENCE</scope>
    <source>
        <strain evidence="1">NRRL 22465</strain>
    </source>
</reference>
<sequence length="114" mass="12580">MSESGTVVLFSPGQHGHLIPYLAAIHASCITHDRTIATFLPPLSHEKLLAWWKECIAEVADGKRLIFILLKKSEPGSRPHGLDVVGVIMLAMPCSETGPFRAVVEKLLVHKDFR</sequence>
<name>A0A8H4UN94_9HYPO</name>
<dbReference type="EMBL" id="JABEYC010000271">
    <property type="protein sequence ID" value="KAF4979875.1"/>
    <property type="molecule type" value="Genomic_DNA"/>
</dbReference>
<comment type="caution">
    <text evidence="1">The sequence shown here is derived from an EMBL/GenBank/DDBJ whole genome shotgun (WGS) entry which is preliminary data.</text>
</comment>
<feature type="non-terminal residue" evidence="1">
    <location>
        <position position="114"/>
    </location>
</feature>
<protein>
    <submittedName>
        <fullName evidence="1">Uncharacterized protein</fullName>
    </submittedName>
</protein>
<dbReference type="OrthoDB" id="41532at2759"/>
<accession>A0A8H4UN94</accession>
<evidence type="ECO:0000313" key="2">
    <source>
        <dbReference type="Proteomes" id="UP000635477"/>
    </source>
</evidence>
<dbReference type="AlphaFoldDB" id="A0A8H4UN94"/>
<reference evidence="1" key="1">
    <citation type="journal article" date="2020" name="BMC Genomics">
        <title>Correction to: Identification and distribution of gene clusters required for synthesis of sphingolipid metabolism inhibitors in diverse species of the filamentous fungus Fusarium.</title>
        <authorList>
            <person name="Kim H.S."/>
            <person name="Lohmar J.M."/>
            <person name="Busman M."/>
            <person name="Brown D.W."/>
            <person name="Naumann T.A."/>
            <person name="Divon H.H."/>
            <person name="Lysoe E."/>
            <person name="Uhlig S."/>
            <person name="Proctor R.H."/>
        </authorList>
    </citation>
    <scope>NUCLEOTIDE SEQUENCE</scope>
    <source>
        <strain evidence="1">NRRL 22465</strain>
    </source>
</reference>
<dbReference type="Proteomes" id="UP000635477">
    <property type="component" value="Unassembled WGS sequence"/>
</dbReference>
<keyword evidence="2" id="KW-1185">Reference proteome</keyword>
<gene>
    <name evidence="1" type="ORF">FZEAL_4009</name>
</gene>
<dbReference type="Gene3D" id="3.40.630.30">
    <property type="match status" value="1"/>
</dbReference>